<dbReference type="InterPro" id="IPR027417">
    <property type="entry name" value="P-loop_NTPase"/>
</dbReference>
<organism evidence="2 3">
    <name type="scientific">Azospirillum melinis</name>
    <dbReference type="NCBI Taxonomy" id="328839"/>
    <lineage>
        <taxon>Bacteria</taxon>
        <taxon>Pseudomonadati</taxon>
        <taxon>Pseudomonadota</taxon>
        <taxon>Alphaproteobacteria</taxon>
        <taxon>Rhodospirillales</taxon>
        <taxon>Azospirillaceae</taxon>
        <taxon>Azospirillum</taxon>
    </lineage>
</organism>
<sequence>MKVLAVHSQKGGSGKTTLSAHLSVQAARLGHRVLIVDLDPQESVRKWWDRRVADDVTLSVNPPVAGIKAAAKEHGCDLVVIDTPPRSAATTLAALELANLVLIPCRPSIVDVDALDKVVELVARARAKSKHAVIINHAPAPRGVIQAEAGVVADSRSAIEAQFKLTVAPTVICDRAAFRHAMNDGRAVAEFEPAGKAAGEINSLWSYIQERI</sequence>
<proteinExistence type="predicted"/>
<dbReference type="PIRSF" id="PIRSF009320">
    <property type="entry name" value="Nuc_binding_HP_1000"/>
    <property type="match status" value="1"/>
</dbReference>
<comment type="caution">
    <text evidence="2">The sequence shown here is derived from an EMBL/GenBank/DDBJ whole genome shotgun (WGS) entry which is preliminary data.</text>
</comment>
<dbReference type="RefSeq" id="WP_174474643.1">
    <property type="nucleotide sequence ID" value="NZ_JAGINN010000033.1"/>
</dbReference>
<dbReference type="EMBL" id="WHOS01000073">
    <property type="protein sequence ID" value="NUB03772.1"/>
    <property type="molecule type" value="Genomic_DNA"/>
</dbReference>
<keyword evidence="3" id="KW-1185">Reference proteome</keyword>
<dbReference type="InterPro" id="IPR002586">
    <property type="entry name" value="CobQ/CobB/MinD/ParA_Nub-bd_dom"/>
</dbReference>
<dbReference type="CDD" id="cd02042">
    <property type="entry name" value="ParAB_family"/>
    <property type="match status" value="1"/>
</dbReference>
<protein>
    <submittedName>
        <fullName evidence="2">AAA family ATPase</fullName>
    </submittedName>
</protein>
<feature type="domain" description="CobQ/CobB/MinD/ParA nucleotide binding" evidence="1">
    <location>
        <begin position="5"/>
        <end position="137"/>
    </location>
</feature>
<dbReference type="Pfam" id="PF01656">
    <property type="entry name" value="CbiA"/>
    <property type="match status" value="1"/>
</dbReference>
<dbReference type="SUPFAM" id="SSF52540">
    <property type="entry name" value="P-loop containing nucleoside triphosphate hydrolases"/>
    <property type="match status" value="1"/>
</dbReference>
<dbReference type="Proteomes" id="UP000605086">
    <property type="component" value="Unassembled WGS sequence"/>
</dbReference>
<dbReference type="Gene3D" id="3.40.50.300">
    <property type="entry name" value="P-loop containing nucleotide triphosphate hydrolases"/>
    <property type="match status" value="1"/>
</dbReference>
<evidence type="ECO:0000313" key="2">
    <source>
        <dbReference type="EMBL" id="NUB03772.1"/>
    </source>
</evidence>
<gene>
    <name evidence="2" type="ORF">GBZ48_31650</name>
</gene>
<dbReference type="PANTHER" id="PTHR13696:SF96">
    <property type="entry name" value="COBQ_COBB_MIND_PARA NUCLEOTIDE BINDING DOMAIN-CONTAINING PROTEIN"/>
    <property type="match status" value="1"/>
</dbReference>
<evidence type="ECO:0000259" key="1">
    <source>
        <dbReference type="Pfam" id="PF01656"/>
    </source>
</evidence>
<dbReference type="InterPro" id="IPR050678">
    <property type="entry name" value="DNA_Partitioning_ATPase"/>
</dbReference>
<reference evidence="2 3" key="1">
    <citation type="submission" date="2019-10" db="EMBL/GenBank/DDBJ databases">
        <title>Genome sequence of Azospirillum melinis.</title>
        <authorList>
            <person name="Ambrosini A."/>
            <person name="Sant'Anna F.H."/>
            <person name="Cassan F.D."/>
            <person name="Souza E.M."/>
            <person name="Passaglia L.M.P."/>
        </authorList>
    </citation>
    <scope>NUCLEOTIDE SEQUENCE [LARGE SCALE GENOMIC DNA]</scope>
    <source>
        <strain evidence="2 3">TMCY0552</strain>
    </source>
</reference>
<name>A0ABX2KT79_9PROT</name>
<accession>A0ABX2KT79</accession>
<evidence type="ECO:0000313" key="3">
    <source>
        <dbReference type="Proteomes" id="UP000605086"/>
    </source>
</evidence>
<dbReference type="PANTHER" id="PTHR13696">
    <property type="entry name" value="P-LOOP CONTAINING NUCLEOSIDE TRIPHOSPHATE HYDROLASE"/>
    <property type="match status" value="1"/>
</dbReference>